<organism evidence="2 3">
    <name type="scientific">Iris pallida</name>
    <name type="common">Sweet iris</name>
    <dbReference type="NCBI Taxonomy" id="29817"/>
    <lineage>
        <taxon>Eukaryota</taxon>
        <taxon>Viridiplantae</taxon>
        <taxon>Streptophyta</taxon>
        <taxon>Embryophyta</taxon>
        <taxon>Tracheophyta</taxon>
        <taxon>Spermatophyta</taxon>
        <taxon>Magnoliopsida</taxon>
        <taxon>Liliopsida</taxon>
        <taxon>Asparagales</taxon>
        <taxon>Iridaceae</taxon>
        <taxon>Iridoideae</taxon>
        <taxon>Irideae</taxon>
        <taxon>Iris</taxon>
    </lineage>
</organism>
<comment type="caution">
    <text evidence="2">The sequence shown here is derived from an EMBL/GenBank/DDBJ whole genome shotgun (WGS) entry which is preliminary data.</text>
</comment>
<evidence type="ECO:0000256" key="1">
    <source>
        <dbReference type="SAM" id="Phobius"/>
    </source>
</evidence>
<dbReference type="EMBL" id="JANAVB010016194">
    <property type="protein sequence ID" value="KAJ6832352.1"/>
    <property type="molecule type" value="Genomic_DNA"/>
</dbReference>
<protein>
    <submittedName>
        <fullName evidence="2">Uncharacterized protein</fullName>
    </submittedName>
</protein>
<reference evidence="2" key="1">
    <citation type="journal article" date="2023" name="GigaByte">
        <title>Genome assembly of the bearded iris, Iris pallida Lam.</title>
        <authorList>
            <person name="Bruccoleri R.E."/>
            <person name="Oakeley E.J."/>
            <person name="Faust A.M.E."/>
            <person name="Altorfer M."/>
            <person name="Dessus-Babus S."/>
            <person name="Burckhardt D."/>
            <person name="Oertli M."/>
            <person name="Naumann U."/>
            <person name="Petersen F."/>
            <person name="Wong J."/>
        </authorList>
    </citation>
    <scope>NUCLEOTIDE SEQUENCE</scope>
    <source>
        <strain evidence="2">GSM-AAB239-AS_SAM_17_03QT</strain>
    </source>
</reference>
<keyword evidence="1" id="KW-1133">Transmembrane helix</keyword>
<feature type="transmembrane region" description="Helical" evidence="1">
    <location>
        <begin position="21"/>
        <end position="39"/>
    </location>
</feature>
<gene>
    <name evidence="2" type="ORF">M6B38_346525</name>
</gene>
<evidence type="ECO:0000313" key="2">
    <source>
        <dbReference type="EMBL" id="KAJ6832352.1"/>
    </source>
</evidence>
<name>A0AAX6GUW9_IRIPA</name>
<evidence type="ECO:0000313" key="3">
    <source>
        <dbReference type="Proteomes" id="UP001140949"/>
    </source>
</evidence>
<dbReference type="Proteomes" id="UP001140949">
    <property type="component" value="Unassembled WGS sequence"/>
</dbReference>
<proteinExistence type="predicted"/>
<accession>A0AAX6GUW9</accession>
<sequence>MVTFGIKKKKKKRKKERRKPLAWKLKIIIFFRWIMDAILSTCKKVIVKMFDLLTSTQMHSRNLN</sequence>
<keyword evidence="1" id="KW-0812">Transmembrane</keyword>
<dbReference type="AlphaFoldDB" id="A0AAX6GUW9"/>
<keyword evidence="3" id="KW-1185">Reference proteome</keyword>
<reference evidence="2" key="2">
    <citation type="submission" date="2023-04" db="EMBL/GenBank/DDBJ databases">
        <authorList>
            <person name="Bruccoleri R.E."/>
            <person name="Oakeley E.J."/>
            <person name="Faust A.-M."/>
            <person name="Dessus-Babus S."/>
            <person name="Altorfer M."/>
            <person name="Burckhardt D."/>
            <person name="Oertli M."/>
            <person name="Naumann U."/>
            <person name="Petersen F."/>
            <person name="Wong J."/>
        </authorList>
    </citation>
    <scope>NUCLEOTIDE SEQUENCE</scope>
    <source>
        <strain evidence="2">GSM-AAB239-AS_SAM_17_03QT</strain>
        <tissue evidence="2">Leaf</tissue>
    </source>
</reference>
<keyword evidence="1" id="KW-0472">Membrane</keyword>